<protein>
    <recommendedName>
        <fullName evidence="8">Energy-coupling factor transporter ATP-binding protein EcfA2</fullName>
        <ecNumber evidence="8">7.-.-.-</ecNumber>
    </recommendedName>
</protein>
<dbReference type="EMBL" id="JARULN010000014">
    <property type="protein sequence ID" value="MDG5754853.1"/>
    <property type="molecule type" value="Genomic_DNA"/>
</dbReference>
<keyword evidence="11" id="KW-1185">Reference proteome</keyword>
<dbReference type="Pfam" id="PF00005">
    <property type="entry name" value="ABC_tran"/>
    <property type="match status" value="1"/>
</dbReference>
<keyword evidence="2 8" id="KW-0813">Transport</keyword>
<evidence type="ECO:0000313" key="10">
    <source>
        <dbReference type="EMBL" id="MDG5754853.1"/>
    </source>
</evidence>
<organism evidence="10 11">
    <name type="scientific">Ectobacillus antri</name>
    <dbReference type="NCBI Taxonomy" id="2486280"/>
    <lineage>
        <taxon>Bacteria</taxon>
        <taxon>Bacillati</taxon>
        <taxon>Bacillota</taxon>
        <taxon>Bacilli</taxon>
        <taxon>Bacillales</taxon>
        <taxon>Bacillaceae</taxon>
        <taxon>Ectobacillus</taxon>
    </lineage>
</organism>
<sequence>MDIIFKKVEHRYQKNTPFERLAIYDIDLSFLEGGYYAIIGHTGSGKSTVIQHLNALLKPTAGKVELGDIVVAADKKQKKLKGIRKKVGIVFQYPEHQLFEETVEKDICFGPLNFGVSSEEAKKKAAFALEMVGLPIEFLQKSPFELSGGQMRRVAIAGVLAMEPEVLVLDEPTAGLDPRGQEELMAMFYKLHKQRGITVILVTHNMEDAAQYAQEVVVMHKGTVFLRGKPEEVFSNATLLEEIGLSVPLSVKCKQLLEQRMNITLDTNALTIEALAEEITSLFKKGGM</sequence>
<evidence type="ECO:0000313" key="11">
    <source>
        <dbReference type="Proteomes" id="UP001218246"/>
    </source>
</evidence>
<comment type="caution">
    <text evidence="10">The sequence shown here is derived from an EMBL/GenBank/DDBJ whole genome shotgun (WGS) entry which is preliminary data.</text>
</comment>
<dbReference type="GO" id="GO:0005524">
    <property type="term" value="F:ATP binding"/>
    <property type="evidence" value="ECO:0007669"/>
    <property type="project" value="UniProtKB-KW"/>
</dbReference>
<evidence type="ECO:0000256" key="7">
    <source>
        <dbReference type="ARBA" id="ARBA00023136"/>
    </source>
</evidence>
<accession>A0ABT6H7L8</accession>
<dbReference type="InterPro" id="IPR017871">
    <property type="entry name" value="ABC_transporter-like_CS"/>
</dbReference>
<dbReference type="InterPro" id="IPR027417">
    <property type="entry name" value="P-loop_NTPase"/>
</dbReference>
<dbReference type="PANTHER" id="PTHR43553">
    <property type="entry name" value="HEAVY METAL TRANSPORTER"/>
    <property type="match status" value="1"/>
</dbReference>
<dbReference type="CDD" id="cd03225">
    <property type="entry name" value="ABC_cobalt_CbiO_domain1"/>
    <property type="match status" value="1"/>
</dbReference>
<dbReference type="Proteomes" id="UP001218246">
    <property type="component" value="Unassembled WGS sequence"/>
</dbReference>
<keyword evidence="7 8" id="KW-0472">Membrane</keyword>
<dbReference type="PROSITE" id="PS00211">
    <property type="entry name" value="ABC_TRANSPORTER_1"/>
    <property type="match status" value="1"/>
</dbReference>
<evidence type="ECO:0000256" key="2">
    <source>
        <dbReference type="ARBA" id="ARBA00022448"/>
    </source>
</evidence>
<evidence type="ECO:0000259" key="9">
    <source>
        <dbReference type="PROSITE" id="PS50893"/>
    </source>
</evidence>
<proteinExistence type="inferred from homology"/>
<evidence type="ECO:0000256" key="3">
    <source>
        <dbReference type="ARBA" id="ARBA00022475"/>
    </source>
</evidence>
<dbReference type="InterPro" id="IPR050095">
    <property type="entry name" value="ECF_ABC_transporter_ATP-bd"/>
</dbReference>
<evidence type="ECO:0000256" key="1">
    <source>
        <dbReference type="ARBA" id="ARBA00004202"/>
    </source>
</evidence>
<keyword evidence="3 8" id="KW-1003">Cell membrane</keyword>
<comment type="function">
    <text evidence="8">ATP-binding (A) component of a common energy-coupling factor (ECF) ABC-transporter complex.</text>
</comment>
<dbReference type="NCBIfam" id="NF010155">
    <property type="entry name" value="PRK13634.1"/>
    <property type="match status" value="1"/>
</dbReference>
<dbReference type="InterPro" id="IPR015856">
    <property type="entry name" value="ABC_transpr_CbiO/EcfA_su"/>
</dbReference>
<dbReference type="PANTHER" id="PTHR43553:SF27">
    <property type="entry name" value="ENERGY-COUPLING FACTOR TRANSPORTER ATP-BINDING PROTEIN ECFA2"/>
    <property type="match status" value="1"/>
</dbReference>
<dbReference type="NCBIfam" id="TIGR04521">
    <property type="entry name" value="ECF_ATPase_2"/>
    <property type="match status" value="1"/>
</dbReference>
<evidence type="ECO:0000256" key="6">
    <source>
        <dbReference type="ARBA" id="ARBA00022967"/>
    </source>
</evidence>
<dbReference type="SUPFAM" id="SSF52540">
    <property type="entry name" value="P-loop containing nucleoside triphosphate hydrolases"/>
    <property type="match status" value="1"/>
</dbReference>
<dbReference type="InterPro" id="IPR003593">
    <property type="entry name" value="AAA+_ATPase"/>
</dbReference>
<comment type="subcellular location">
    <subcellularLocation>
        <location evidence="1 8">Cell membrane</location>
        <topology evidence="1 8">Peripheral membrane protein</topology>
    </subcellularLocation>
</comment>
<gene>
    <name evidence="10" type="ORF">P6P90_12870</name>
</gene>
<dbReference type="InterPro" id="IPR003439">
    <property type="entry name" value="ABC_transporter-like_ATP-bd"/>
</dbReference>
<dbReference type="Gene3D" id="3.40.50.300">
    <property type="entry name" value="P-loop containing nucleotide triphosphate hydrolases"/>
    <property type="match status" value="1"/>
</dbReference>
<keyword evidence="5 8" id="KW-0067">ATP-binding</keyword>
<reference evidence="10 11" key="1">
    <citation type="submission" date="2023-04" db="EMBL/GenBank/DDBJ databases">
        <title>Ectobacillus antri isolated from activated sludge.</title>
        <authorList>
            <person name="Yan P."/>
            <person name="Liu X."/>
        </authorList>
    </citation>
    <scope>NUCLEOTIDE SEQUENCE [LARGE SCALE GENOMIC DNA]</scope>
    <source>
        <strain evidence="10 11">C18H</strain>
    </source>
</reference>
<dbReference type="SMART" id="SM00382">
    <property type="entry name" value="AAA"/>
    <property type="match status" value="1"/>
</dbReference>
<name>A0ABT6H7L8_9BACI</name>
<keyword evidence="6" id="KW-1278">Translocase</keyword>
<comment type="similarity">
    <text evidence="8">Belongs to the ABC transporter superfamily. Energy-coupling factor EcfA family.</text>
</comment>
<comment type="subunit">
    <text evidence="8">Forms a stable energy-coupling factor (ECF) transporter complex composed of 2 membrane-embedded substrate-binding proteins (S component), 2 ATP-binding proteins (A component) and 2 transmembrane proteins (T component).</text>
</comment>
<evidence type="ECO:0000256" key="8">
    <source>
        <dbReference type="RuleBase" id="RU365104"/>
    </source>
</evidence>
<evidence type="ECO:0000256" key="5">
    <source>
        <dbReference type="ARBA" id="ARBA00022840"/>
    </source>
</evidence>
<dbReference type="EC" id="7.-.-.-" evidence="8"/>
<dbReference type="PROSITE" id="PS50893">
    <property type="entry name" value="ABC_TRANSPORTER_2"/>
    <property type="match status" value="1"/>
</dbReference>
<feature type="domain" description="ABC transporter" evidence="9">
    <location>
        <begin position="3"/>
        <end position="246"/>
    </location>
</feature>
<dbReference type="InterPro" id="IPR030946">
    <property type="entry name" value="EcfA2"/>
</dbReference>
<dbReference type="RefSeq" id="WP_124565528.1">
    <property type="nucleotide sequence ID" value="NZ_JARRRY010000014.1"/>
</dbReference>
<keyword evidence="4 8" id="KW-0547">Nucleotide-binding</keyword>
<evidence type="ECO:0000256" key="4">
    <source>
        <dbReference type="ARBA" id="ARBA00022741"/>
    </source>
</evidence>